<feature type="signal peptide" evidence="1">
    <location>
        <begin position="1"/>
        <end position="18"/>
    </location>
</feature>
<dbReference type="AlphaFoldDB" id="A0A317PUN1"/>
<dbReference type="EMBL" id="QGTT01000038">
    <property type="protein sequence ID" value="PWW05918.1"/>
    <property type="molecule type" value="Genomic_DNA"/>
</dbReference>
<dbReference type="OrthoDB" id="6399720at2"/>
<dbReference type="RefSeq" id="WP_110077089.1">
    <property type="nucleotide sequence ID" value="NZ_QGTT01000038.1"/>
</dbReference>
<accession>A0A317PUN1</accession>
<organism evidence="2 3">
    <name type="scientific">Pseudidiomarina maritima</name>
    <dbReference type="NCBI Taxonomy" id="519453"/>
    <lineage>
        <taxon>Bacteria</taxon>
        <taxon>Pseudomonadati</taxon>
        <taxon>Pseudomonadota</taxon>
        <taxon>Gammaproteobacteria</taxon>
        <taxon>Alteromonadales</taxon>
        <taxon>Idiomarinaceae</taxon>
        <taxon>Pseudidiomarina</taxon>
    </lineage>
</organism>
<gene>
    <name evidence="2" type="ORF">DET45_1385</name>
</gene>
<keyword evidence="3" id="KW-1185">Reference proteome</keyword>
<sequence>MKKFVSVVFLLITCNTFASDYKAMDGYSSTPLEEPVFEYAKVIVDTTAFNNWLNANYSKLDAQSMKGPREHLYYLLSSYVSELYKRDGVILPKGNDLVLETMLSWSERLGVYGAHLFYNKIKRPDSTAMPELMKVPEGIKISAFNDMYEVKSKNGGWEFKIPYYFMIGGINEFEATNGMHTQLLIISTGAVRDKTEAGRSQSTLMFVHSPSKKTDEFKSYWLSQFNIGSDIKPTSLGLNSLESFYLYDRRARLHKEVAFLPSHKGSYLVAYLGMDGAFQVNKQHYLDFLSQVNIEKETAANKSMQSTANASAD</sequence>
<evidence type="ECO:0000256" key="1">
    <source>
        <dbReference type="SAM" id="SignalP"/>
    </source>
</evidence>
<keyword evidence="1" id="KW-0732">Signal</keyword>
<reference evidence="2 3" key="1">
    <citation type="submission" date="2018-05" db="EMBL/GenBank/DDBJ databases">
        <title>Freshwater and sediment microbial communities from various areas in North America, analyzing microbe dynamics in response to fracking.</title>
        <authorList>
            <person name="Lamendella R."/>
        </authorList>
    </citation>
    <scope>NUCLEOTIDE SEQUENCE [LARGE SCALE GENOMIC DNA]</scope>
    <source>
        <strain evidence="2 3">125B1</strain>
    </source>
</reference>
<evidence type="ECO:0000313" key="2">
    <source>
        <dbReference type="EMBL" id="PWW05918.1"/>
    </source>
</evidence>
<comment type="caution">
    <text evidence="2">The sequence shown here is derived from an EMBL/GenBank/DDBJ whole genome shotgun (WGS) entry which is preliminary data.</text>
</comment>
<protein>
    <submittedName>
        <fullName evidence="2">Uncharacterized protein</fullName>
    </submittedName>
</protein>
<evidence type="ECO:0000313" key="3">
    <source>
        <dbReference type="Proteomes" id="UP000246964"/>
    </source>
</evidence>
<feature type="chain" id="PRO_5016440076" evidence="1">
    <location>
        <begin position="19"/>
        <end position="313"/>
    </location>
</feature>
<dbReference type="Proteomes" id="UP000246964">
    <property type="component" value="Unassembled WGS sequence"/>
</dbReference>
<proteinExistence type="predicted"/>
<name>A0A317PUN1_9GAMM</name>